<comment type="caution">
    <text evidence="1">The sequence shown here is derived from an EMBL/GenBank/DDBJ whole genome shotgun (WGS) entry which is preliminary data.</text>
</comment>
<reference evidence="1 2" key="1">
    <citation type="journal article" date="2019" name="Int. J. Syst. Evol. Microbiol.">
        <title>The Global Catalogue of Microorganisms (GCM) 10K type strain sequencing project: providing services to taxonomists for standard genome sequencing and annotation.</title>
        <authorList>
            <consortium name="The Broad Institute Genomics Platform"/>
            <consortium name="The Broad Institute Genome Sequencing Center for Infectious Disease"/>
            <person name="Wu L."/>
            <person name="Ma J."/>
        </authorList>
    </citation>
    <scope>NUCLEOTIDE SEQUENCE [LARGE SCALE GENOMIC DNA]</scope>
    <source>
        <strain evidence="1 2">JCM 12393</strain>
    </source>
</reference>
<keyword evidence="2" id="KW-1185">Reference proteome</keyword>
<sequence length="49" mass="5469">MAALTTRLVRPHTPGAANLLFLLLLCAATLFTNSALARALHHYWRTRHS</sequence>
<accession>A0ABN1XR03</accession>
<gene>
    <name evidence="1" type="ORF">GCM10009639_13760</name>
</gene>
<organism evidence="1 2">
    <name type="scientific">Kitasatospora putterlickiae</name>
    <dbReference type="NCBI Taxonomy" id="221725"/>
    <lineage>
        <taxon>Bacteria</taxon>
        <taxon>Bacillati</taxon>
        <taxon>Actinomycetota</taxon>
        <taxon>Actinomycetes</taxon>
        <taxon>Kitasatosporales</taxon>
        <taxon>Streptomycetaceae</taxon>
        <taxon>Kitasatospora</taxon>
    </lineage>
</organism>
<proteinExistence type="predicted"/>
<dbReference type="Proteomes" id="UP001499863">
    <property type="component" value="Unassembled WGS sequence"/>
</dbReference>
<protein>
    <submittedName>
        <fullName evidence="1">Uncharacterized protein</fullName>
    </submittedName>
</protein>
<dbReference type="EMBL" id="BAAAKJ010000066">
    <property type="protein sequence ID" value="GAA1387944.1"/>
    <property type="molecule type" value="Genomic_DNA"/>
</dbReference>
<name>A0ABN1XR03_9ACTN</name>
<evidence type="ECO:0000313" key="2">
    <source>
        <dbReference type="Proteomes" id="UP001499863"/>
    </source>
</evidence>
<evidence type="ECO:0000313" key="1">
    <source>
        <dbReference type="EMBL" id="GAA1387944.1"/>
    </source>
</evidence>